<sequence>MKAAKTPQPLANTAQVDAFMQKLGQPMKDVLQALREIILAADSEVGEHIKWNAPSFLYTGEMASFNPKEYKRHIIVSNFFKQDCIRLVFPSGFLLNDTSGMLEGDYADGRRVALFFNMQDVESRKIALQHFIKNWISLLDI</sequence>
<keyword evidence="3" id="KW-1185">Reference proteome</keyword>
<evidence type="ECO:0000313" key="2">
    <source>
        <dbReference type="EMBL" id="RWY50291.1"/>
    </source>
</evidence>
<dbReference type="InterPro" id="IPR014922">
    <property type="entry name" value="YdhG-like"/>
</dbReference>
<dbReference type="SUPFAM" id="SSF159888">
    <property type="entry name" value="YdhG-like"/>
    <property type="match status" value="1"/>
</dbReference>
<proteinExistence type="predicted"/>
<name>A0A3S3Z0J2_9SPHI</name>
<evidence type="ECO:0000259" key="1">
    <source>
        <dbReference type="Pfam" id="PF08818"/>
    </source>
</evidence>
<evidence type="ECO:0000313" key="3">
    <source>
        <dbReference type="Proteomes" id="UP000286701"/>
    </source>
</evidence>
<reference evidence="2 3" key="1">
    <citation type="submission" date="2019-01" db="EMBL/GenBank/DDBJ databases">
        <title>Mucilaginibacter antarcticum sp. nov., isolated from antarctic soil.</title>
        <authorList>
            <person name="Yan Y.-Q."/>
            <person name="Du Z.-J."/>
        </authorList>
    </citation>
    <scope>NUCLEOTIDE SEQUENCE [LARGE SCALE GENOMIC DNA]</scope>
    <source>
        <strain evidence="2 3">F01003</strain>
    </source>
</reference>
<dbReference type="RefSeq" id="WP_128535022.1">
    <property type="nucleotide sequence ID" value="NZ_SBIW01000007.1"/>
</dbReference>
<feature type="domain" description="YdhG-like" evidence="1">
    <location>
        <begin position="28"/>
        <end position="136"/>
    </location>
</feature>
<dbReference type="AlphaFoldDB" id="A0A3S3Z0J2"/>
<dbReference type="EMBL" id="SBIW01000007">
    <property type="protein sequence ID" value="RWY50291.1"/>
    <property type="molecule type" value="Genomic_DNA"/>
</dbReference>
<comment type="caution">
    <text evidence="2">The sequence shown here is derived from an EMBL/GenBank/DDBJ whole genome shotgun (WGS) entry which is preliminary data.</text>
</comment>
<dbReference type="Pfam" id="PF08818">
    <property type="entry name" value="DUF1801"/>
    <property type="match status" value="1"/>
</dbReference>
<organism evidence="2 3">
    <name type="scientific">Mucilaginibacter gilvus</name>
    <dbReference type="NCBI Taxonomy" id="2305909"/>
    <lineage>
        <taxon>Bacteria</taxon>
        <taxon>Pseudomonadati</taxon>
        <taxon>Bacteroidota</taxon>
        <taxon>Sphingobacteriia</taxon>
        <taxon>Sphingobacteriales</taxon>
        <taxon>Sphingobacteriaceae</taxon>
        <taxon>Mucilaginibacter</taxon>
    </lineage>
</organism>
<accession>A0A3S3Z0J2</accession>
<protein>
    <submittedName>
        <fullName evidence="2">DUF1801 domain-containing protein</fullName>
    </submittedName>
</protein>
<dbReference type="OrthoDB" id="9811812at2"/>
<dbReference type="Proteomes" id="UP000286701">
    <property type="component" value="Unassembled WGS sequence"/>
</dbReference>
<gene>
    <name evidence="2" type="ORF">EPL05_16215</name>
</gene>
<dbReference type="Gene3D" id="3.90.1150.200">
    <property type="match status" value="1"/>
</dbReference>